<dbReference type="InterPro" id="IPR052544">
    <property type="entry name" value="Bacteriocin_Proc_Enz"/>
</dbReference>
<dbReference type="InterPro" id="IPR029479">
    <property type="entry name" value="Nitroreductase"/>
</dbReference>
<dbReference type="RefSeq" id="WP_073010427.1">
    <property type="nucleotide sequence ID" value="NZ_FQZO01000007.1"/>
</dbReference>
<feature type="domain" description="Nitroreductase" evidence="1">
    <location>
        <begin position="61"/>
        <end position="243"/>
    </location>
</feature>
<dbReference type="PANTHER" id="PTHR43745:SF2">
    <property type="entry name" value="NITROREDUCTASE MJ1384-RELATED"/>
    <property type="match status" value="1"/>
</dbReference>
<dbReference type="Pfam" id="PF00881">
    <property type="entry name" value="Nitroreductase"/>
    <property type="match status" value="1"/>
</dbReference>
<name>A0A1M6LUG0_9CLOT</name>
<evidence type="ECO:0000313" key="3">
    <source>
        <dbReference type="Proteomes" id="UP000184080"/>
    </source>
</evidence>
<dbReference type="PANTHER" id="PTHR43745">
    <property type="entry name" value="NITROREDUCTASE MJ1384-RELATED"/>
    <property type="match status" value="1"/>
</dbReference>
<dbReference type="InterPro" id="IPR000415">
    <property type="entry name" value="Nitroreductase-like"/>
</dbReference>
<dbReference type="NCBIfam" id="TIGR03605">
    <property type="entry name" value="antibiot_sagB"/>
    <property type="match status" value="1"/>
</dbReference>
<protein>
    <submittedName>
        <fullName evidence="2">SagB-type dehydrogenase domain-containing protein</fullName>
    </submittedName>
</protein>
<organism evidence="2 3">
    <name type="scientific">Clostridium amylolyticum</name>
    <dbReference type="NCBI Taxonomy" id="1121298"/>
    <lineage>
        <taxon>Bacteria</taxon>
        <taxon>Bacillati</taxon>
        <taxon>Bacillota</taxon>
        <taxon>Clostridia</taxon>
        <taxon>Eubacteriales</taxon>
        <taxon>Clostridiaceae</taxon>
        <taxon>Clostridium</taxon>
    </lineage>
</organism>
<dbReference type="AlphaFoldDB" id="A0A1M6LUG0"/>
<dbReference type="Proteomes" id="UP000184080">
    <property type="component" value="Unassembled WGS sequence"/>
</dbReference>
<dbReference type="InterPro" id="IPR020051">
    <property type="entry name" value="SagB-type_dehydrogenase"/>
</dbReference>
<evidence type="ECO:0000313" key="2">
    <source>
        <dbReference type="EMBL" id="SHJ74834.1"/>
    </source>
</evidence>
<accession>A0A1M6LUG0</accession>
<gene>
    <name evidence="2" type="ORF">SAMN05444401_3787</name>
</gene>
<dbReference type="OrthoDB" id="9801593at2"/>
<dbReference type="GO" id="GO:0016491">
    <property type="term" value="F:oxidoreductase activity"/>
    <property type="evidence" value="ECO:0007669"/>
    <property type="project" value="InterPro"/>
</dbReference>
<dbReference type="EMBL" id="FQZO01000007">
    <property type="protein sequence ID" value="SHJ74834.1"/>
    <property type="molecule type" value="Genomic_DNA"/>
</dbReference>
<dbReference type="CDD" id="cd02142">
    <property type="entry name" value="McbC_SagB-like_oxidoreductase"/>
    <property type="match status" value="1"/>
</dbReference>
<dbReference type="Gene3D" id="3.40.109.10">
    <property type="entry name" value="NADH Oxidase"/>
    <property type="match status" value="1"/>
</dbReference>
<dbReference type="SUPFAM" id="SSF55469">
    <property type="entry name" value="FMN-dependent nitroreductase-like"/>
    <property type="match status" value="1"/>
</dbReference>
<reference evidence="2 3" key="1">
    <citation type="submission" date="2016-11" db="EMBL/GenBank/DDBJ databases">
        <authorList>
            <person name="Jaros S."/>
            <person name="Januszkiewicz K."/>
            <person name="Wedrychowicz H."/>
        </authorList>
    </citation>
    <scope>NUCLEOTIDE SEQUENCE [LARGE SCALE GENOMIC DNA]</scope>
    <source>
        <strain evidence="2 3">DSM 21864</strain>
    </source>
</reference>
<evidence type="ECO:0000259" key="1">
    <source>
        <dbReference type="Pfam" id="PF00881"/>
    </source>
</evidence>
<keyword evidence="3" id="KW-1185">Reference proteome</keyword>
<proteinExistence type="predicted"/>
<sequence>MKKIGKEFMEKTKYKYEEESDQEKGIKQPPLELKYDYKCNIVDLPDPSEINIKDISLREAIEERHSLRSYSDKKLTLEELNFLLWCTQGIRDIRVGKATFRNVPSAGARHAFETYLLINNVEGLSTGVYRYIAIENKLIEINMETGIEDKVVEACAGQKFINKSAVTFIWTAVPYRMSWRYGERAYRYLHLDAGHVCQNLYLSAEAIDCGVCAVAAFEDDELNDLLKIDGKDQFAIYVAAVGKK</sequence>
<dbReference type="STRING" id="1121298.SAMN05444401_3787"/>